<dbReference type="Proteomes" id="UP000261325">
    <property type="component" value="Unassembled WGS sequence"/>
</dbReference>
<sequence>MTNPATTPTRANRPPGASPVARLFLAGGLSLVVVIVAGVQLGAVDLSWSQVWAG</sequence>
<reference evidence="2 3" key="1">
    <citation type="journal article" date="2018" name="Nat. Biotechnol.">
        <title>A standardized bacterial taxonomy based on genome phylogeny substantially revises the tree of life.</title>
        <authorList>
            <person name="Parks D.H."/>
            <person name="Chuvochina M."/>
            <person name="Waite D.W."/>
            <person name="Rinke C."/>
            <person name="Skarshewski A."/>
            <person name="Chaumeil P.A."/>
            <person name="Hugenholtz P."/>
        </authorList>
    </citation>
    <scope>NUCLEOTIDE SEQUENCE [LARGE SCALE GENOMIC DNA]</scope>
    <source>
        <strain evidence="2">UBA9049</strain>
    </source>
</reference>
<dbReference type="EMBL" id="DLYI01000226">
    <property type="protein sequence ID" value="HAC29523.1"/>
    <property type="molecule type" value="Genomic_DNA"/>
</dbReference>
<keyword evidence="1" id="KW-0812">Transmembrane</keyword>
<evidence type="ECO:0000313" key="3">
    <source>
        <dbReference type="Proteomes" id="UP000261325"/>
    </source>
</evidence>
<protein>
    <submittedName>
        <fullName evidence="2">Iron ABC transporter permease</fullName>
    </submittedName>
</protein>
<feature type="transmembrane region" description="Helical" evidence="1">
    <location>
        <begin position="20"/>
        <end position="43"/>
    </location>
</feature>
<proteinExistence type="predicted"/>
<keyword evidence="1" id="KW-0472">Membrane</keyword>
<keyword evidence="1" id="KW-1133">Transmembrane helix</keyword>
<feature type="non-terminal residue" evidence="2">
    <location>
        <position position="54"/>
    </location>
</feature>
<organism evidence="2 3">
    <name type="scientific">Marinobacter nauticus</name>
    <name type="common">Marinobacter hydrocarbonoclasticus</name>
    <name type="synonym">Marinobacter aquaeolei</name>
    <dbReference type="NCBI Taxonomy" id="2743"/>
    <lineage>
        <taxon>Bacteria</taxon>
        <taxon>Pseudomonadati</taxon>
        <taxon>Pseudomonadota</taxon>
        <taxon>Gammaproteobacteria</taxon>
        <taxon>Pseudomonadales</taxon>
        <taxon>Marinobacteraceae</taxon>
        <taxon>Marinobacter</taxon>
    </lineage>
</organism>
<name>A0A3B8WK87_MARNT</name>
<dbReference type="AlphaFoldDB" id="A0A3B8WK87"/>
<evidence type="ECO:0000313" key="2">
    <source>
        <dbReference type="EMBL" id="HAC29523.1"/>
    </source>
</evidence>
<gene>
    <name evidence="2" type="ORF">DCF82_17205</name>
</gene>
<evidence type="ECO:0000256" key="1">
    <source>
        <dbReference type="SAM" id="Phobius"/>
    </source>
</evidence>
<accession>A0A3B8WK87</accession>
<comment type="caution">
    <text evidence="2">The sequence shown here is derived from an EMBL/GenBank/DDBJ whole genome shotgun (WGS) entry which is preliminary data.</text>
</comment>